<dbReference type="SUPFAM" id="SSF81321">
    <property type="entry name" value="Family A G protein-coupled receptor-like"/>
    <property type="match status" value="2"/>
</dbReference>
<dbReference type="EMBL" id="CP092624">
    <property type="protein sequence ID" value="UMM33222.1"/>
    <property type="molecule type" value="Genomic_DNA"/>
</dbReference>
<feature type="transmembrane region" description="Helical" evidence="1">
    <location>
        <begin position="163"/>
        <end position="185"/>
    </location>
</feature>
<dbReference type="Proteomes" id="UP000829354">
    <property type="component" value="Chromosome V"/>
</dbReference>
<keyword evidence="3" id="KW-1185">Reference proteome</keyword>
<evidence type="ECO:0000256" key="1">
    <source>
        <dbReference type="SAM" id="Phobius"/>
    </source>
</evidence>
<dbReference type="PANTHER" id="PTHR22751">
    <property type="entry name" value="G-PROTEIN COUPLED RECEPTOR-RELATED"/>
    <property type="match status" value="1"/>
</dbReference>
<gene>
    <name evidence="2" type="ORF">L5515_006775</name>
</gene>
<organism evidence="2 3">
    <name type="scientific">Caenorhabditis briggsae</name>
    <dbReference type="NCBI Taxonomy" id="6238"/>
    <lineage>
        <taxon>Eukaryota</taxon>
        <taxon>Metazoa</taxon>
        <taxon>Ecdysozoa</taxon>
        <taxon>Nematoda</taxon>
        <taxon>Chromadorea</taxon>
        <taxon>Rhabditida</taxon>
        <taxon>Rhabditina</taxon>
        <taxon>Rhabditomorpha</taxon>
        <taxon>Rhabditoidea</taxon>
        <taxon>Rhabditidae</taxon>
        <taxon>Peloderinae</taxon>
        <taxon>Caenorhabditis</taxon>
    </lineage>
</organism>
<sequence length="208" mass="22981">MALNMFNVSLGVVSTMTYFFLGNPGFLFIFANVSYILEILYTANTSSHFIVCLLMSSQYRRTVRNVLPCGRNLPADGRSSIPCVLFTFLTSMLVLEVKKANKNRSKLFSSSKDKESRNNTQLVLYFTLTFFVALFPLGVTSAIVDHIVEKVGFTVIGANFGSLLGVLYTANTSTHFVVCILISSLHQKTVKDAMLCGRNVVHTSTSMS</sequence>
<feature type="transmembrane region" description="Helical" evidence="1">
    <location>
        <begin position="6"/>
        <end position="30"/>
    </location>
</feature>
<dbReference type="PANTHER" id="PTHR22751:SF30">
    <property type="entry name" value="G-PROTEIN COUPLED RECEPTORS FAMILY 1 PROFILE DOMAIN-CONTAINING PROTEIN"/>
    <property type="match status" value="1"/>
</dbReference>
<feature type="transmembrane region" description="Helical" evidence="1">
    <location>
        <begin position="122"/>
        <end position="143"/>
    </location>
</feature>
<name>A0AAE9F192_CAEBR</name>
<evidence type="ECO:0000313" key="2">
    <source>
        <dbReference type="EMBL" id="UMM33222.1"/>
    </source>
</evidence>
<proteinExistence type="predicted"/>
<keyword evidence="1" id="KW-0812">Transmembrane</keyword>
<dbReference type="AlphaFoldDB" id="A0AAE9F192"/>
<evidence type="ECO:0008006" key="4">
    <source>
        <dbReference type="Google" id="ProtNLM"/>
    </source>
</evidence>
<reference evidence="2 3" key="1">
    <citation type="submission" date="2022-04" db="EMBL/GenBank/DDBJ databases">
        <title>Chromosome-level reference genomes for two strains of Caenorhabditis briggsae: an improved platform for comparative genomics.</title>
        <authorList>
            <person name="Stevens L."/>
            <person name="Andersen E."/>
        </authorList>
    </citation>
    <scope>NUCLEOTIDE SEQUENCE [LARGE SCALE GENOMIC DNA]</scope>
    <source>
        <strain evidence="2">VX34</strain>
        <tissue evidence="2">Whole-organism</tissue>
    </source>
</reference>
<keyword evidence="1" id="KW-0472">Membrane</keyword>
<dbReference type="Pfam" id="PF10324">
    <property type="entry name" value="7TM_GPCR_Srw"/>
    <property type="match status" value="2"/>
</dbReference>
<protein>
    <recommendedName>
        <fullName evidence="4">G-protein coupled receptors family 1 profile domain-containing protein</fullName>
    </recommendedName>
</protein>
<evidence type="ECO:0000313" key="3">
    <source>
        <dbReference type="Proteomes" id="UP000829354"/>
    </source>
</evidence>
<dbReference type="GO" id="GO:0008528">
    <property type="term" value="F:G protein-coupled peptide receptor activity"/>
    <property type="evidence" value="ECO:0007669"/>
    <property type="project" value="InterPro"/>
</dbReference>
<keyword evidence="1" id="KW-1133">Transmembrane helix</keyword>
<dbReference type="Gene3D" id="1.20.1070.10">
    <property type="entry name" value="Rhodopsin 7-helix transmembrane proteins"/>
    <property type="match status" value="2"/>
</dbReference>
<dbReference type="InterPro" id="IPR019427">
    <property type="entry name" value="7TM_GPCR_serpentine_rcpt_Srw"/>
</dbReference>
<accession>A0AAE9F192</accession>